<dbReference type="Proteomes" id="UP001156905">
    <property type="component" value="Unassembled WGS sequence"/>
</dbReference>
<proteinExistence type="predicted"/>
<evidence type="ECO:0000313" key="2">
    <source>
        <dbReference type="Proteomes" id="UP001156905"/>
    </source>
</evidence>
<organism evidence="1 2">
    <name type="scientific">Bradyrhizobium iriomotense</name>
    <dbReference type="NCBI Taxonomy" id="441950"/>
    <lineage>
        <taxon>Bacteria</taxon>
        <taxon>Pseudomonadati</taxon>
        <taxon>Pseudomonadota</taxon>
        <taxon>Alphaproteobacteria</taxon>
        <taxon>Hyphomicrobiales</taxon>
        <taxon>Nitrobacteraceae</taxon>
        <taxon>Bradyrhizobium</taxon>
    </lineage>
</organism>
<evidence type="ECO:0000313" key="1">
    <source>
        <dbReference type="EMBL" id="GLR89641.1"/>
    </source>
</evidence>
<accession>A0ABQ6B835</accession>
<gene>
    <name evidence="1" type="ORF">GCM10007857_63550</name>
</gene>
<dbReference type="EMBL" id="BSOW01000027">
    <property type="protein sequence ID" value="GLR89641.1"/>
    <property type="molecule type" value="Genomic_DNA"/>
</dbReference>
<reference evidence="2" key="1">
    <citation type="journal article" date="2019" name="Int. J. Syst. Evol. Microbiol.">
        <title>The Global Catalogue of Microorganisms (GCM) 10K type strain sequencing project: providing services to taxonomists for standard genome sequencing and annotation.</title>
        <authorList>
            <consortium name="The Broad Institute Genomics Platform"/>
            <consortium name="The Broad Institute Genome Sequencing Center for Infectious Disease"/>
            <person name="Wu L."/>
            <person name="Ma J."/>
        </authorList>
    </citation>
    <scope>NUCLEOTIDE SEQUENCE [LARGE SCALE GENOMIC DNA]</scope>
    <source>
        <strain evidence="2">NBRC 102520</strain>
    </source>
</reference>
<sequence length="81" mass="9061">MIQAEKDVAAHMLASLTTGSLQNLTRPTREQVAHHFRLACEKTGFVGTEESSMRILRLVSHEIRKAPSVLNLVNRREGPPQ</sequence>
<comment type="caution">
    <text evidence="1">The sequence shown here is derived from an EMBL/GenBank/DDBJ whole genome shotgun (WGS) entry which is preliminary data.</text>
</comment>
<name>A0ABQ6B835_9BRAD</name>
<keyword evidence="2" id="KW-1185">Reference proteome</keyword>
<protein>
    <submittedName>
        <fullName evidence="1">Uncharacterized protein</fullName>
    </submittedName>
</protein>
<dbReference type="RefSeq" id="WP_284271906.1">
    <property type="nucleotide sequence ID" value="NZ_BSOW01000027.1"/>
</dbReference>